<dbReference type="InterPro" id="IPR011032">
    <property type="entry name" value="GroES-like_sf"/>
</dbReference>
<dbReference type="InterPro" id="IPR013149">
    <property type="entry name" value="ADH-like_C"/>
</dbReference>
<dbReference type="EMBL" id="FOFS01000004">
    <property type="protein sequence ID" value="SEQ18476.1"/>
    <property type="molecule type" value="Genomic_DNA"/>
</dbReference>
<dbReference type="Gene3D" id="3.40.50.720">
    <property type="entry name" value="NAD(P)-binding Rossmann-like Domain"/>
    <property type="match status" value="1"/>
</dbReference>
<evidence type="ECO:0000256" key="2">
    <source>
        <dbReference type="ARBA" id="ARBA00022857"/>
    </source>
</evidence>
<dbReference type="AlphaFoldDB" id="A0A1H9DYJ0"/>
<dbReference type="Proteomes" id="UP000199233">
    <property type="component" value="Unassembled WGS sequence"/>
</dbReference>
<dbReference type="Pfam" id="PF08240">
    <property type="entry name" value="ADH_N"/>
    <property type="match status" value="1"/>
</dbReference>
<keyword evidence="3" id="KW-0862">Zinc</keyword>
<dbReference type="NCBIfam" id="TIGR02817">
    <property type="entry name" value="adh_fam_1"/>
    <property type="match status" value="1"/>
</dbReference>
<dbReference type="OrthoDB" id="9785812at2"/>
<dbReference type="SMART" id="SM00829">
    <property type="entry name" value="PKS_ER"/>
    <property type="match status" value="1"/>
</dbReference>
<name>A0A1H9DYJ0_9GAMM</name>
<dbReference type="PANTHER" id="PTHR44154">
    <property type="entry name" value="QUINONE OXIDOREDUCTASE"/>
    <property type="match status" value="1"/>
</dbReference>
<dbReference type="InterPro" id="IPR020843">
    <property type="entry name" value="ER"/>
</dbReference>
<keyword evidence="3" id="KW-0560">Oxidoreductase</keyword>
<dbReference type="PANTHER" id="PTHR44154:SF1">
    <property type="entry name" value="QUINONE OXIDOREDUCTASE"/>
    <property type="match status" value="1"/>
</dbReference>
<protein>
    <recommendedName>
        <fullName evidence="3">Zinc-type alcohol dehydrogenase-like protein</fullName>
    </recommendedName>
</protein>
<dbReference type="SUPFAM" id="SSF50129">
    <property type="entry name" value="GroES-like"/>
    <property type="match status" value="1"/>
</dbReference>
<dbReference type="GO" id="GO:0008270">
    <property type="term" value="F:zinc ion binding"/>
    <property type="evidence" value="ECO:0007669"/>
    <property type="project" value="InterPro"/>
</dbReference>
<gene>
    <name evidence="5" type="ORF">SAMN04488038_104213</name>
</gene>
<evidence type="ECO:0000256" key="3">
    <source>
        <dbReference type="RuleBase" id="RU364000"/>
    </source>
</evidence>
<evidence type="ECO:0000313" key="6">
    <source>
        <dbReference type="Proteomes" id="UP000199233"/>
    </source>
</evidence>
<evidence type="ECO:0000259" key="4">
    <source>
        <dbReference type="SMART" id="SM00829"/>
    </source>
</evidence>
<dbReference type="RefSeq" id="WP_093283680.1">
    <property type="nucleotide sequence ID" value="NZ_FOFS01000004.1"/>
</dbReference>
<reference evidence="5 6" key="1">
    <citation type="submission" date="2016-10" db="EMBL/GenBank/DDBJ databases">
        <authorList>
            <person name="de Groot N.N."/>
        </authorList>
    </citation>
    <scope>NUCLEOTIDE SEQUENCE [LARGE SCALE GENOMIC DNA]</scope>
    <source>
        <strain evidence="5 6">DSM 25927</strain>
    </source>
</reference>
<proteinExistence type="inferred from homology"/>
<dbReference type="STRING" id="489703.SAMN04488038_104213"/>
<comment type="similarity">
    <text evidence="1 3">Belongs to the zinc-containing alcohol dehydrogenase family. Quinone oxidoreductase subfamily.</text>
</comment>
<dbReference type="Pfam" id="PF00107">
    <property type="entry name" value="ADH_zinc_N"/>
    <property type="match status" value="1"/>
</dbReference>
<keyword evidence="3" id="KW-0479">Metal-binding</keyword>
<dbReference type="SUPFAM" id="SSF51735">
    <property type="entry name" value="NAD(P)-binding Rossmann-fold domains"/>
    <property type="match status" value="1"/>
</dbReference>
<evidence type="ECO:0000256" key="1">
    <source>
        <dbReference type="ARBA" id="ARBA00010371"/>
    </source>
</evidence>
<dbReference type="CDD" id="cd08252">
    <property type="entry name" value="AL_MDR"/>
    <property type="match status" value="1"/>
</dbReference>
<dbReference type="Gene3D" id="3.90.180.10">
    <property type="entry name" value="Medium-chain alcohol dehydrogenases, catalytic domain"/>
    <property type="match status" value="1"/>
</dbReference>
<organism evidence="5 6">
    <name type="scientific">Solimonas aquatica</name>
    <dbReference type="NCBI Taxonomy" id="489703"/>
    <lineage>
        <taxon>Bacteria</taxon>
        <taxon>Pseudomonadati</taxon>
        <taxon>Pseudomonadota</taxon>
        <taxon>Gammaproteobacteria</taxon>
        <taxon>Nevskiales</taxon>
        <taxon>Nevskiaceae</taxon>
        <taxon>Solimonas</taxon>
    </lineage>
</organism>
<dbReference type="InterPro" id="IPR051603">
    <property type="entry name" value="Zinc-ADH_QOR/CCCR"/>
</dbReference>
<dbReference type="InterPro" id="IPR014182">
    <property type="entry name" value="ADH_Zn_typ-1"/>
</dbReference>
<feature type="domain" description="Enoyl reductase (ER)" evidence="4">
    <location>
        <begin position="10"/>
        <end position="333"/>
    </location>
</feature>
<keyword evidence="2" id="KW-0521">NADP</keyword>
<sequence length="339" mass="36254">MRAVGYRQTGPIDAPDALLDIELAVPKPGPRDLLIAVRAVSVNPIDTKRRRNAAPPPGQAQVLGFDAAGVVCAVGSEVSLFTPGDPVFYAGTPLRQGSNAQYQLADERLVGHMPASLSFEQAAAMPLTALTAWEILFTRLGVPRLGGDGASLLVIGGAGGVGSMLIQLARQLTSLKVIATASRDETRQWCLDLGAHEVIDHRRPLQEALRDIGIASVAYIASLTQTSQHWPAMVEAIAPQGRIALIDDPDPIDIRPLKTKSVSVHWEWMCTRSVYATADMIEQHHILEEVSRLSEAGILRSTLQQVLGPIDAATLRRAHAQIESGSTLGKLVLSGFGNP</sequence>
<evidence type="ECO:0000313" key="5">
    <source>
        <dbReference type="EMBL" id="SEQ18476.1"/>
    </source>
</evidence>
<keyword evidence="6" id="KW-1185">Reference proteome</keyword>
<dbReference type="InterPro" id="IPR036291">
    <property type="entry name" value="NAD(P)-bd_dom_sf"/>
</dbReference>
<dbReference type="InterPro" id="IPR013154">
    <property type="entry name" value="ADH-like_N"/>
</dbReference>
<accession>A0A1H9DYJ0</accession>
<dbReference type="GO" id="GO:0016491">
    <property type="term" value="F:oxidoreductase activity"/>
    <property type="evidence" value="ECO:0007669"/>
    <property type="project" value="UniProtKB-KW"/>
</dbReference>